<dbReference type="AlphaFoldDB" id="A0A919MJ77"/>
<dbReference type="EMBL" id="BOMM01000100">
    <property type="protein sequence ID" value="GIE16804.1"/>
    <property type="molecule type" value="Genomic_DNA"/>
</dbReference>
<evidence type="ECO:0000313" key="1">
    <source>
        <dbReference type="EMBL" id="GIE16804.1"/>
    </source>
</evidence>
<organism evidence="1 2">
    <name type="scientific">Paractinoplanes ferrugineus</name>
    <dbReference type="NCBI Taxonomy" id="113564"/>
    <lineage>
        <taxon>Bacteria</taxon>
        <taxon>Bacillati</taxon>
        <taxon>Actinomycetota</taxon>
        <taxon>Actinomycetes</taxon>
        <taxon>Micromonosporales</taxon>
        <taxon>Micromonosporaceae</taxon>
        <taxon>Paractinoplanes</taxon>
    </lineage>
</organism>
<comment type="caution">
    <text evidence="1">The sequence shown here is derived from an EMBL/GenBank/DDBJ whole genome shotgun (WGS) entry which is preliminary data.</text>
</comment>
<evidence type="ECO:0000313" key="2">
    <source>
        <dbReference type="Proteomes" id="UP000598174"/>
    </source>
</evidence>
<proteinExistence type="predicted"/>
<gene>
    <name evidence="1" type="ORF">Afe05nite_86440</name>
</gene>
<name>A0A919MJ77_9ACTN</name>
<dbReference type="Proteomes" id="UP000598174">
    <property type="component" value="Unassembled WGS sequence"/>
</dbReference>
<keyword evidence="2" id="KW-1185">Reference proteome</keyword>
<accession>A0A919MJ77</accession>
<reference evidence="1" key="1">
    <citation type="submission" date="2021-01" db="EMBL/GenBank/DDBJ databases">
        <title>Whole genome shotgun sequence of Actinoplanes ferrugineus NBRC 15555.</title>
        <authorList>
            <person name="Komaki H."/>
            <person name="Tamura T."/>
        </authorList>
    </citation>
    <scope>NUCLEOTIDE SEQUENCE</scope>
    <source>
        <strain evidence="1">NBRC 15555</strain>
    </source>
</reference>
<protein>
    <submittedName>
        <fullName evidence="1">Uncharacterized protein</fullName>
    </submittedName>
</protein>
<dbReference type="RefSeq" id="WP_203823124.1">
    <property type="nucleotide sequence ID" value="NZ_BAAABP010000005.1"/>
</dbReference>
<sequence>MSSTTIAPSPLAVELEQSLTSLGFRPDVAAEITDLVPPAGRNWLLNRINATPHPLRELQQIADRVHRDTLAVWLRASTADTETVTRRLREATR</sequence>